<keyword evidence="3" id="KW-1185">Reference proteome</keyword>
<dbReference type="AlphaFoldDB" id="A0A0B2BV59"/>
<reference evidence="2 3" key="1">
    <citation type="submission" date="2017-11" db="EMBL/GenBank/DDBJ databases">
        <title>Genomic Encyclopedia of Archaeal and Bacterial Type Strains, Phase II (KMG-II): From Individual Species to Whole Genera.</title>
        <authorList>
            <person name="Goeker M."/>
        </authorList>
    </citation>
    <scope>NUCLEOTIDE SEQUENCE [LARGE SCALE GENOMIC DNA]</scope>
    <source>
        <strain evidence="2 3">DSM 27763</strain>
    </source>
</reference>
<name>A0A0B2BV59_9ACTN</name>
<protein>
    <submittedName>
        <fullName evidence="2">Capsular polysaccharide biosynthesis protein</fullName>
    </submittedName>
</protein>
<evidence type="ECO:0000313" key="2">
    <source>
        <dbReference type="EMBL" id="PJJ58134.1"/>
    </source>
</evidence>
<accession>A0A0B2BV59</accession>
<evidence type="ECO:0000259" key="1">
    <source>
        <dbReference type="Pfam" id="PF04577"/>
    </source>
</evidence>
<dbReference type="OrthoDB" id="5116883at2"/>
<comment type="caution">
    <text evidence="2">The sequence shown here is derived from an EMBL/GenBank/DDBJ whole genome shotgun (WGS) entry which is preliminary data.</text>
</comment>
<evidence type="ECO:0000313" key="3">
    <source>
        <dbReference type="Proteomes" id="UP000230842"/>
    </source>
</evidence>
<dbReference type="EMBL" id="PGEZ01000001">
    <property type="protein sequence ID" value="PJJ58134.1"/>
    <property type="molecule type" value="Genomic_DNA"/>
</dbReference>
<proteinExistence type="predicted"/>
<dbReference type="RefSeq" id="WP_039339886.1">
    <property type="nucleotide sequence ID" value="NZ_PGEZ01000001.1"/>
</dbReference>
<feature type="domain" description="Glycosyltransferase 61 catalytic" evidence="1">
    <location>
        <begin position="308"/>
        <end position="482"/>
    </location>
</feature>
<sequence>MDRYATLLPSGGRRVVAVVADGSVTREVTPYLDDFGDDDVLLLTGSDPPAVARDGVAVRVCPGLDDVHQALKETGPVDLVVVVRRMGSADHLRAWQRLFFHLRPGGAYVVDRTGVADDDRVFERSLSASAWLIGTSEDDLPAMPRVRRERLLAIGEVLQAPDYLIATKRRRHLLKVREYEAPALLPVRSRHRLEVRELAAEPGGTFTSSARIHSYEATHPIPHLETAFDHPPIRMRHYEGPIVLGHNGLAISGDSVLPESFRYHQVRAPKTAAPDVGPAWVRRPRGLASPRHLDGRFYYLDYRFAGHFGHFMTDALSRLWGWDQAKRELPDLKILFGTRPWKPTTSQLEYSVLKGFGIDRADVVRVEEPVTVDAMVGVTPLWHNSPPYHANPRTTEIWSRLGGMAAGDAPRPERIFVSRRTGLKNRDCTNADEVERFFADRGFEILYPEDHPLAVQAGIFAHARVVAGFGGSGLFNLAFAQQVETLIILNHEWYGARNEHLIACLLGVDTHYFWNEAVTAPKTPGVYDADAYQSAWRFDFARHGERLDGLVRSVP</sequence>
<dbReference type="GO" id="GO:0016757">
    <property type="term" value="F:glycosyltransferase activity"/>
    <property type="evidence" value="ECO:0007669"/>
    <property type="project" value="InterPro"/>
</dbReference>
<dbReference type="Pfam" id="PF04577">
    <property type="entry name" value="Glyco_transf_61"/>
    <property type="match status" value="1"/>
</dbReference>
<organism evidence="2 3">
    <name type="scientific">Mumia flava</name>
    <dbReference type="NCBI Taxonomy" id="1348852"/>
    <lineage>
        <taxon>Bacteria</taxon>
        <taxon>Bacillati</taxon>
        <taxon>Actinomycetota</taxon>
        <taxon>Actinomycetes</taxon>
        <taxon>Propionibacteriales</taxon>
        <taxon>Nocardioidaceae</taxon>
        <taxon>Mumia</taxon>
    </lineage>
</organism>
<dbReference type="Proteomes" id="UP000230842">
    <property type="component" value="Unassembled WGS sequence"/>
</dbReference>
<gene>
    <name evidence="2" type="ORF">CLV56_2379</name>
</gene>
<dbReference type="InterPro" id="IPR049625">
    <property type="entry name" value="Glyco_transf_61_cat"/>
</dbReference>